<feature type="binding site" evidence="4">
    <location>
        <position position="189"/>
    </location>
    <ligand>
        <name>folate</name>
        <dbReference type="ChEBI" id="CHEBI:62501"/>
    </ligand>
</feature>
<dbReference type="InterPro" id="IPR023758">
    <property type="entry name" value="tRNA-modifying_YgfZ"/>
</dbReference>
<evidence type="ECO:0000256" key="4">
    <source>
        <dbReference type="HAMAP-Rule" id="MF_01175"/>
    </source>
</evidence>
<reference evidence="6 7" key="1">
    <citation type="submission" date="2019-02" db="EMBL/GenBank/DDBJ databases">
        <authorList>
            <person name="Manzano-Marin A."/>
            <person name="Manzano-Marin A."/>
        </authorList>
    </citation>
    <scope>NUCLEOTIDE SEQUENCE [LARGE SCALE GENOMIC DNA]</scope>
    <source>
        <strain evidence="6 7">ErCicurtihirsuta</strain>
    </source>
</reference>
<dbReference type="EMBL" id="LR217698">
    <property type="protein sequence ID" value="VFP78835.1"/>
    <property type="molecule type" value="Genomic_DNA"/>
</dbReference>
<dbReference type="Gene3D" id="3.30.70.1630">
    <property type="match status" value="1"/>
</dbReference>
<gene>
    <name evidence="6" type="primary">ygfZ</name>
    <name evidence="6" type="ORF">ERCICURT3053_474</name>
</gene>
<evidence type="ECO:0000256" key="2">
    <source>
        <dbReference type="ARBA" id="ARBA00022694"/>
    </source>
</evidence>
<dbReference type="NCBIfam" id="TIGR03317">
    <property type="entry name" value="ygfZ_signature"/>
    <property type="match status" value="1"/>
</dbReference>
<dbReference type="HAMAP" id="MF_01175">
    <property type="entry name" value="tRNA_modifying_YgfZ"/>
    <property type="match status" value="1"/>
</dbReference>
<dbReference type="InterPro" id="IPR029043">
    <property type="entry name" value="GcvT/YgfZ_C"/>
</dbReference>
<dbReference type="Gene3D" id="2.40.30.160">
    <property type="match status" value="1"/>
</dbReference>
<dbReference type="InterPro" id="IPR045179">
    <property type="entry name" value="YgfZ/GcvT"/>
</dbReference>
<comment type="subcellular location">
    <subcellularLocation>
        <location evidence="4">Cytoplasm</location>
    </subcellularLocation>
</comment>
<evidence type="ECO:0000259" key="5">
    <source>
        <dbReference type="Pfam" id="PF21130"/>
    </source>
</evidence>
<protein>
    <recommendedName>
        <fullName evidence="4">tRNA-modifying protein YgfZ</fullName>
    </recommendedName>
</protein>
<dbReference type="Proteomes" id="UP000294364">
    <property type="component" value="Chromosome"/>
</dbReference>
<dbReference type="InterPro" id="IPR017703">
    <property type="entry name" value="YgfZ/GCV_T_CS"/>
</dbReference>
<evidence type="ECO:0000313" key="7">
    <source>
        <dbReference type="Proteomes" id="UP000294364"/>
    </source>
</evidence>
<feature type="binding site" evidence="4">
    <location>
        <position position="27"/>
    </location>
    <ligand>
        <name>folate</name>
        <dbReference type="ChEBI" id="CHEBI:62501"/>
    </ligand>
</feature>
<dbReference type="GO" id="GO:0008033">
    <property type="term" value="P:tRNA processing"/>
    <property type="evidence" value="ECO:0007669"/>
    <property type="project" value="UniProtKB-UniRule"/>
</dbReference>
<dbReference type="GO" id="GO:0016226">
    <property type="term" value="P:iron-sulfur cluster assembly"/>
    <property type="evidence" value="ECO:0007669"/>
    <property type="project" value="TreeGrafter"/>
</dbReference>
<dbReference type="AlphaFoldDB" id="A0A451D077"/>
<name>A0A451D077_9GAMM</name>
<proteinExistence type="inferred from homology"/>
<dbReference type="GO" id="GO:0005737">
    <property type="term" value="C:cytoplasm"/>
    <property type="evidence" value="ECO:0007669"/>
    <property type="project" value="UniProtKB-SubCell"/>
</dbReference>
<keyword evidence="2 4" id="KW-0819">tRNA processing</keyword>
<organism evidence="6 7">
    <name type="scientific">Candidatus Erwinia haradaeae</name>
    <dbReference type="NCBI Taxonomy" id="1922217"/>
    <lineage>
        <taxon>Bacteria</taxon>
        <taxon>Pseudomonadati</taxon>
        <taxon>Pseudomonadota</taxon>
        <taxon>Gammaproteobacteria</taxon>
        <taxon>Enterobacterales</taxon>
        <taxon>Erwiniaceae</taxon>
        <taxon>Erwinia</taxon>
    </lineage>
</organism>
<evidence type="ECO:0000256" key="3">
    <source>
        <dbReference type="ARBA" id="ARBA00022954"/>
    </source>
</evidence>
<comment type="function">
    <text evidence="4">Folate-binding protein involved in regulating the level of ATP-DnaA and in the modification of some tRNAs. It is probably a key factor in regulatory networks that act via tRNA modification, such as initiation of chromosomal replication.</text>
</comment>
<dbReference type="GO" id="GO:0009451">
    <property type="term" value="P:RNA modification"/>
    <property type="evidence" value="ECO:0007669"/>
    <property type="project" value="InterPro"/>
</dbReference>
<comment type="similarity">
    <text evidence="4">Belongs to the tRNA-modifying YgfZ family.</text>
</comment>
<keyword evidence="3 4" id="KW-0290">Folate-binding</keyword>
<keyword evidence="1 4" id="KW-0963">Cytoplasm</keyword>
<feature type="domain" description="tRNA-modifying protein YgfZ-like beta-barrel" evidence="5">
    <location>
        <begin position="245"/>
        <end position="311"/>
    </location>
</feature>
<dbReference type="InterPro" id="IPR048451">
    <property type="entry name" value="YgfZ_barrel"/>
</dbReference>
<sequence>MVMTDYHPSRSLESTYLPLVLMSLDEWKMVYINGPNHINFLQSQLTINVKTLLPHQHLITAHCNPKGKIWSTIRLFHHDNGLAYITRRNVIETQSHILKKYAVFSKTNIVIDKNYVLLGIAGYQSRSMLETIFKPLPDSISPVVHSENNVLLWFGEPSERFLLITTIKQALVIREILIVKEKLYDSNQWLALDIAAGLPIIDNNTSGQFLPQETNLQELNAISFNKGCYIGQEIIAQTQFRNSTKRSLYWLTGTTESIPKAGDALEMKLDHEWRRSGTILAACQIGKSTTWIQAILKKNLKENTSLRLLNDHKGKLMIQRLPYKLYNTKI</sequence>
<dbReference type="Gene3D" id="3.30.70.1400">
    <property type="entry name" value="Aminomethyltransferase beta-barrel domains"/>
    <property type="match status" value="1"/>
</dbReference>
<accession>A0A451D077</accession>
<dbReference type="SUPFAM" id="SSF103025">
    <property type="entry name" value="Folate-binding domain"/>
    <property type="match status" value="1"/>
</dbReference>
<evidence type="ECO:0000313" key="6">
    <source>
        <dbReference type="EMBL" id="VFP78835.1"/>
    </source>
</evidence>
<dbReference type="GO" id="GO:0005542">
    <property type="term" value="F:folic acid binding"/>
    <property type="evidence" value="ECO:0007669"/>
    <property type="project" value="UniProtKB-UniRule"/>
</dbReference>
<dbReference type="PANTHER" id="PTHR22602">
    <property type="entry name" value="TRANSFERASE CAF17, MITOCHONDRIAL-RELATED"/>
    <property type="match status" value="1"/>
</dbReference>
<dbReference type="NCBIfam" id="NF007110">
    <property type="entry name" value="PRK09559.1"/>
    <property type="match status" value="1"/>
</dbReference>
<dbReference type="Pfam" id="PF21130">
    <property type="entry name" value="YgfZ_barrel"/>
    <property type="match status" value="1"/>
</dbReference>
<dbReference type="SUPFAM" id="SSF101790">
    <property type="entry name" value="Aminomethyltransferase beta-barrel domain"/>
    <property type="match status" value="1"/>
</dbReference>
<evidence type="ECO:0000256" key="1">
    <source>
        <dbReference type="ARBA" id="ARBA00022490"/>
    </source>
</evidence>
<dbReference type="PANTHER" id="PTHR22602:SF0">
    <property type="entry name" value="TRANSFERASE CAF17, MITOCHONDRIAL-RELATED"/>
    <property type="match status" value="1"/>
</dbReference>